<dbReference type="RefSeq" id="WP_207991851.1">
    <property type="nucleotide sequence ID" value="NZ_JAGBKM010000017.1"/>
</dbReference>
<comment type="caution">
    <text evidence="1">The sequence shown here is derived from an EMBL/GenBank/DDBJ whole genome shotgun (WGS) entry which is preliminary data.</text>
</comment>
<organism evidence="1 2">
    <name type="scientific">Psychrobacter coccoides</name>
    <dbReference type="NCBI Taxonomy" id="2818440"/>
    <lineage>
        <taxon>Bacteria</taxon>
        <taxon>Pseudomonadati</taxon>
        <taxon>Pseudomonadota</taxon>
        <taxon>Gammaproteobacteria</taxon>
        <taxon>Moraxellales</taxon>
        <taxon>Moraxellaceae</taxon>
        <taxon>Psychrobacter</taxon>
    </lineage>
</organism>
<reference evidence="1 2" key="1">
    <citation type="submission" date="2021-03" db="EMBL/GenBank/DDBJ databases">
        <authorList>
            <person name="Shang D.-D."/>
            <person name="Du Z.-J."/>
            <person name="Chen G.-J."/>
        </authorList>
    </citation>
    <scope>NUCLEOTIDE SEQUENCE [LARGE SCALE GENOMIC DNA]</scope>
    <source>
        <strain evidence="1 2">F1192</strain>
    </source>
</reference>
<name>A0ABS3NR24_9GAMM</name>
<sequence>MIDTWFKKDLSRIHEKHPVAVFVDESGEAEFLLKTLESDTTIYRTSGELDELEAKYKLEKALQQNSLLDQKFVIYTQLAKSKLTFIREYCETNGCIEIRYLQNYVSDNVHETLNININLPKEDLIAAAKVSVGKDRTYWMDLSHKGASEIFDLKKELLPFVHDPKGYETEKYDQEIRTTFYRKVNDLLGQEYMDKPAKTLADEVVKALLDGLATNSCNSTLMEVYCTWLDSMSYRDSFAAYLTKYTLDTNVDIWRVDPNHPFRQVDNNWLKQIGNKLANNKLEQGEKSQLIAKLRQRHKSKQAQAVGITFWKDIITLLEFEPKNIAYLNTFAECVDYYKDHFSPLDTAIRNLYTEFLQQDDVLDPFQELYKGYVALFLDKWFMYFDQYQEDQTGILQDIIDSNNGKIAVIVGDGVAYEIAEQVAIKVESLGSDSKLTRKHILADWPSVTENNMSHIYISDGTVEPIQSKREKYLTAKNSGTSIDYIRLDEVNDEALTGRVLICTYKDIDDMGDKLNSKALKYFPESIDFFGEKINQLLKIGYAKVYLITDHGFVLTGLLTEADKIINKPTGEASVYERYMWTVDKQDSSFTEKFVEKAKSYKNFNYLYFAKSMSPFKTPSTYGFAHGGLAPQELVTPYFCWSKDSDEGLNLEVSIANKSELLSVTGELYRIALKANASEVDLFTQERKVMLLFSANKSIINKSDVIAIQSNSELGKEYTFDGHNEIEVQLIDAVTKQQLDRVVVKKNNDRDLGGLF</sequence>
<dbReference type="Pfam" id="PF08665">
    <property type="entry name" value="PglZ"/>
    <property type="match status" value="1"/>
</dbReference>
<protein>
    <submittedName>
        <fullName evidence="1">PglZ domain-containing protein</fullName>
    </submittedName>
</protein>
<evidence type="ECO:0000313" key="2">
    <source>
        <dbReference type="Proteomes" id="UP000664554"/>
    </source>
</evidence>
<gene>
    <name evidence="1" type="ORF">J3492_09690</name>
</gene>
<proteinExistence type="predicted"/>
<dbReference type="Proteomes" id="UP000664554">
    <property type="component" value="Unassembled WGS sequence"/>
</dbReference>
<dbReference type="EMBL" id="JAGBKM010000017">
    <property type="protein sequence ID" value="MBO1531480.1"/>
    <property type="molecule type" value="Genomic_DNA"/>
</dbReference>
<accession>A0ABS3NR24</accession>
<evidence type="ECO:0000313" key="1">
    <source>
        <dbReference type="EMBL" id="MBO1531480.1"/>
    </source>
</evidence>
<keyword evidence="2" id="KW-1185">Reference proteome</keyword>